<dbReference type="SUPFAM" id="SSF52743">
    <property type="entry name" value="Subtilisin-like"/>
    <property type="match status" value="1"/>
</dbReference>
<name>A0AA88WX34_9ASTE</name>
<keyword evidence="5" id="KW-1185">Reference proteome</keyword>
<protein>
    <submittedName>
        <fullName evidence="4">Uncharacterized protein</fullName>
    </submittedName>
</protein>
<comment type="caution">
    <text evidence="4">The sequence shown here is derived from an EMBL/GenBank/DDBJ whole genome shotgun (WGS) entry which is preliminary data.</text>
</comment>
<dbReference type="InterPro" id="IPR036852">
    <property type="entry name" value="Peptidase_S8/S53_dom_sf"/>
</dbReference>
<evidence type="ECO:0000256" key="3">
    <source>
        <dbReference type="SAM" id="MobiDB-lite"/>
    </source>
</evidence>
<dbReference type="AlphaFoldDB" id="A0AA88WX34"/>
<dbReference type="Proteomes" id="UP001188597">
    <property type="component" value="Unassembled WGS sequence"/>
</dbReference>
<sequence length="113" mass="12926">MEGVISAFPSKKQQLHTTSMFPREAVETDVIIGILDDGIWPESASFNDEGFPPPPKKWKGQCQTSSDFECNKKIIGARTYKMDGEYDEGDIRSPRSFNWSWNTRRCNSCWRAS</sequence>
<feature type="region of interest" description="Disordered" evidence="3">
    <location>
        <begin position="44"/>
        <end position="63"/>
    </location>
</feature>
<evidence type="ECO:0000313" key="4">
    <source>
        <dbReference type="EMBL" id="KAK3034944.1"/>
    </source>
</evidence>
<comment type="similarity">
    <text evidence="1">Belongs to the peptidase S8 family.</text>
</comment>
<evidence type="ECO:0000256" key="2">
    <source>
        <dbReference type="ARBA" id="ARBA00022729"/>
    </source>
</evidence>
<accession>A0AA88WX34</accession>
<reference evidence="4" key="1">
    <citation type="submission" date="2022-12" db="EMBL/GenBank/DDBJ databases">
        <title>Draft genome assemblies for two species of Escallonia (Escalloniales).</title>
        <authorList>
            <person name="Chanderbali A."/>
            <person name="Dervinis C."/>
            <person name="Anghel I."/>
            <person name="Soltis D."/>
            <person name="Soltis P."/>
            <person name="Zapata F."/>
        </authorList>
    </citation>
    <scope>NUCLEOTIDE SEQUENCE</scope>
    <source>
        <strain evidence="4">UCBG64.0493</strain>
        <tissue evidence="4">Leaf</tissue>
    </source>
</reference>
<proteinExistence type="inferred from homology"/>
<dbReference type="GO" id="GO:0004252">
    <property type="term" value="F:serine-type endopeptidase activity"/>
    <property type="evidence" value="ECO:0007669"/>
    <property type="project" value="InterPro"/>
</dbReference>
<dbReference type="EMBL" id="JAVXUP010000187">
    <property type="protein sequence ID" value="KAK3034944.1"/>
    <property type="molecule type" value="Genomic_DNA"/>
</dbReference>
<evidence type="ECO:0000256" key="1">
    <source>
        <dbReference type="ARBA" id="ARBA00011073"/>
    </source>
</evidence>
<evidence type="ECO:0000313" key="5">
    <source>
        <dbReference type="Proteomes" id="UP001188597"/>
    </source>
</evidence>
<dbReference type="InterPro" id="IPR045051">
    <property type="entry name" value="SBT"/>
</dbReference>
<dbReference type="PANTHER" id="PTHR10795">
    <property type="entry name" value="PROPROTEIN CONVERTASE SUBTILISIN/KEXIN"/>
    <property type="match status" value="1"/>
</dbReference>
<dbReference type="Gene3D" id="3.40.50.200">
    <property type="entry name" value="Peptidase S8/S53 domain"/>
    <property type="match status" value="1"/>
</dbReference>
<dbReference type="GO" id="GO:0006508">
    <property type="term" value="P:proteolysis"/>
    <property type="evidence" value="ECO:0007669"/>
    <property type="project" value="InterPro"/>
</dbReference>
<gene>
    <name evidence="4" type="ORF">RJ639_032344</name>
</gene>
<keyword evidence="2" id="KW-0732">Signal</keyword>
<organism evidence="4 5">
    <name type="scientific">Escallonia herrerae</name>
    <dbReference type="NCBI Taxonomy" id="1293975"/>
    <lineage>
        <taxon>Eukaryota</taxon>
        <taxon>Viridiplantae</taxon>
        <taxon>Streptophyta</taxon>
        <taxon>Embryophyta</taxon>
        <taxon>Tracheophyta</taxon>
        <taxon>Spermatophyta</taxon>
        <taxon>Magnoliopsida</taxon>
        <taxon>eudicotyledons</taxon>
        <taxon>Gunneridae</taxon>
        <taxon>Pentapetalae</taxon>
        <taxon>asterids</taxon>
        <taxon>campanulids</taxon>
        <taxon>Escalloniales</taxon>
        <taxon>Escalloniaceae</taxon>
        <taxon>Escallonia</taxon>
    </lineage>
</organism>